<dbReference type="PIRSF" id="PIRSF031644">
    <property type="entry name" value="UCP031644"/>
    <property type="match status" value="1"/>
</dbReference>
<dbReference type="AlphaFoldDB" id="A0A1H0MQG1"/>
<dbReference type="EMBL" id="LT629710">
    <property type="protein sequence ID" value="SDO82641.1"/>
    <property type="molecule type" value="Genomic_DNA"/>
</dbReference>
<protein>
    <recommendedName>
        <fullName evidence="1">GyrI-like small molecule binding domain-containing protein</fullName>
    </recommendedName>
</protein>
<reference evidence="2 3" key="1">
    <citation type="submission" date="2016-10" db="EMBL/GenBank/DDBJ databases">
        <authorList>
            <person name="de Groot N.N."/>
        </authorList>
    </citation>
    <scope>NUCLEOTIDE SEQUENCE [LARGE SCALE GENOMIC DNA]</scope>
    <source>
        <strain evidence="3">P4-7,KCTC 19426,CECT 7604</strain>
    </source>
</reference>
<dbReference type="Gene3D" id="3.20.80.10">
    <property type="entry name" value="Regulatory factor, effector binding domain"/>
    <property type="match status" value="1"/>
</dbReference>
<dbReference type="InterPro" id="IPR008319">
    <property type="entry name" value="GyrI-like_CCH_Lin2189-like"/>
</dbReference>
<sequence length="215" mass="24394">MATQTDLEPQYVALYRATAEPQIVMVPEMTFLMIDGTGDPETGESFQRAIPVLYGLSYTVRFALKRSLGVQHKVGALEGLWWAPDMDAFRVKNGGDWQWTMMIRQPPEVSADLVEAARAELAEKKDLRRLDDTRLESFTEGRAAQIMHLGPYEAEGPTIARLHDFIHEHGGRFDGRFQKHHEIYLGDPRRSAPERLRTILRQPFLEAATATSGDR</sequence>
<dbReference type="InterPro" id="IPR011256">
    <property type="entry name" value="Reg_factor_effector_dom_sf"/>
</dbReference>
<dbReference type="InterPro" id="IPR029442">
    <property type="entry name" value="GyrI-like"/>
</dbReference>
<name>A0A1H0MQG1_9ACTN</name>
<evidence type="ECO:0000259" key="1">
    <source>
        <dbReference type="Pfam" id="PF06445"/>
    </source>
</evidence>
<dbReference type="Pfam" id="PF06445">
    <property type="entry name" value="GyrI-like"/>
    <property type="match status" value="1"/>
</dbReference>
<dbReference type="Proteomes" id="UP000198741">
    <property type="component" value="Chromosome I"/>
</dbReference>
<feature type="domain" description="GyrI-like small molecule binding" evidence="1">
    <location>
        <begin position="20"/>
        <end position="198"/>
    </location>
</feature>
<dbReference type="RefSeq" id="WP_197676505.1">
    <property type="nucleotide sequence ID" value="NZ_LT629710.1"/>
</dbReference>
<organism evidence="2 3">
    <name type="scientific">Nakamurella panacisegetis</name>
    <dbReference type="NCBI Taxonomy" id="1090615"/>
    <lineage>
        <taxon>Bacteria</taxon>
        <taxon>Bacillati</taxon>
        <taxon>Actinomycetota</taxon>
        <taxon>Actinomycetes</taxon>
        <taxon>Nakamurellales</taxon>
        <taxon>Nakamurellaceae</taxon>
        <taxon>Nakamurella</taxon>
    </lineage>
</organism>
<evidence type="ECO:0000313" key="2">
    <source>
        <dbReference type="EMBL" id="SDO82641.1"/>
    </source>
</evidence>
<dbReference type="STRING" id="1090615.SAMN04515671_2075"/>
<evidence type="ECO:0000313" key="3">
    <source>
        <dbReference type="Proteomes" id="UP000198741"/>
    </source>
</evidence>
<dbReference type="SUPFAM" id="SSF55136">
    <property type="entry name" value="Probable bacterial effector-binding domain"/>
    <property type="match status" value="1"/>
</dbReference>
<keyword evidence="3" id="KW-1185">Reference proteome</keyword>
<accession>A0A1H0MQG1</accession>
<proteinExistence type="predicted"/>
<gene>
    <name evidence="2" type="ORF">SAMN04515671_2075</name>
</gene>